<protein>
    <submittedName>
        <fullName evidence="2">Uncharacterized protein</fullName>
    </submittedName>
</protein>
<gene>
    <name evidence="2" type="ORF">F6X51_01490</name>
</gene>
<proteinExistence type="predicted"/>
<evidence type="ECO:0000313" key="3">
    <source>
        <dbReference type="Proteomes" id="UP000441523"/>
    </source>
</evidence>
<reference evidence="2 3" key="1">
    <citation type="submission" date="2019-09" db="EMBL/GenBank/DDBJ databases">
        <title>YIM 132548 draft genome.</title>
        <authorList>
            <person name="Jiang L."/>
        </authorList>
    </citation>
    <scope>NUCLEOTIDE SEQUENCE [LARGE SCALE GENOMIC DNA]</scope>
    <source>
        <strain evidence="2 3">YIM 132548</strain>
    </source>
</reference>
<feature type="signal peptide" evidence="1">
    <location>
        <begin position="1"/>
        <end position="25"/>
    </location>
</feature>
<organism evidence="2 3">
    <name type="scientific">Methylobacterium planeticum</name>
    <dbReference type="NCBI Taxonomy" id="2615211"/>
    <lineage>
        <taxon>Bacteria</taxon>
        <taxon>Pseudomonadati</taxon>
        <taxon>Pseudomonadota</taxon>
        <taxon>Alphaproteobacteria</taxon>
        <taxon>Hyphomicrobiales</taxon>
        <taxon>Methylobacteriaceae</taxon>
        <taxon>Methylobacterium</taxon>
    </lineage>
</organism>
<keyword evidence="1" id="KW-0732">Signal</keyword>
<name>A0A6N6MY65_9HYPH</name>
<evidence type="ECO:0000256" key="1">
    <source>
        <dbReference type="SAM" id="SignalP"/>
    </source>
</evidence>
<accession>A0A6N6MY65</accession>
<evidence type="ECO:0000313" key="2">
    <source>
        <dbReference type="EMBL" id="KAB1076238.1"/>
    </source>
</evidence>
<dbReference type="RefSeq" id="WP_150961269.1">
    <property type="nucleotide sequence ID" value="NZ_VZZJ01000001.1"/>
</dbReference>
<dbReference type="Proteomes" id="UP000441523">
    <property type="component" value="Unassembled WGS sequence"/>
</dbReference>
<dbReference type="AlphaFoldDB" id="A0A6N6MY65"/>
<feature type="chain" id="PRO_5026743913" evidence="1">
    <location>
        <begin position="26"/>
        <end position="136"/>
    </location>
</feature>
<sequence length="136" mass="14364">MTRNLIAAVLATALMVPLMARPAHAQTGPDAPAADPRVERQRNGAAKLAGLVAFVDVFCPEAKGDPQRLRGAVSRLGVDPGELAQGELHLRAKAYTEIYQKDVPANCKRAVETFGEGGSAVPGLIVRKERPGLSGR</sequence>
<keyword evidence="3" id="KW-1185">Reference proteome</keyword>
<dbReference type="EMBL" id="VZZJ01000001">
    <property type="protein sequence ID" value="KAB1076238.1"/>
    <property type="molecule type" value="Genomic_DNA"/>
</dbReference>
<comment type="caution">
    <text evidence="2">The sequence shown here is derived from an EMBL/GenBank/DDBJ whole genome shotgun (WGS) entry which is preliminary data.</text>
</comment>